<name>A0ABX9AJD7_9ENTR</name>
<accession>A0ABX9AJD7</accession>
<dbReference type="SUPFAM" id="SSF141571">
    <property type="entry name" value="Pentapeptide repeat-like"/>
    <property type="match status" value="1"/>
</dbReference>
<protein>
    <submittedName>
        <fullName evidence="1">Qnr family pentapeptide repeat protein</fullName>
    </submittedName>
</protein>
<evidence type="ECO:0000313" key="1">
    <source>
        <dbReference type="EMBL" id="QZN95157.1"/>
    </source>
</evidence>
<gene>
    <name evidence="1" type="ORF">K6K13_18325</name>
</gene>
<dbReference type="RefSeq" id="WP_222158264.1">
    <property type="nucleotide sequence ID" value="NZ_CP081864.1"/>
</dbReference>
<dbReference type="PANTHER" id="PTHR14136">
    <property type="entry name" value="BTB_POZ DOMAIN-CONTAINING PROTEIN KCTD9"/>
    <property type="match status" value="1"/>
</dbReference>
<keyword evidence="2" id="KW-1185">Reference proteome</keyword>
<evidence type="ECO:0000313" key="2">
    <source>
        <dbReference type="Proteomes" id="UP000825886"/>
    </source>
</evidence>
<proteinExistence type="predicted"/>
<dbReference type="InterPro" id="IPR001646">
    <property type="entry name" value="5peptide_repeat"/>
</dbReference>
<dbReference type="NCBIfam" id="NF033086">
    <property type="entry name" value="penta_rpt_Qnr"/>
    <property type="match status" value="1"/>
</dbReference>
<dbReference type="EMBL" id="CP081864">
    <property type="protein sequence ID" value="QZN95157.1"/>
    <property type="molecule type" value="Genomic_DNA"/>
</dbReference>
<organism evidence="1 2">
    <name type="scientific">Symbiopectobacterium purcellii</name>
    <dbReference type="NCBI Taxonomy" id="2871826"/>
    <lineage>
        <taxon>Bacteria</taxon>
        <taxon>Pseudomonadati</taxon>
        <taxon>Pseudomonadota</taxon>
        <taxon>Gammaproteobacteria</taxon>
        <taxon>Enterobacterales</taxon>
        <taxon>Enterobacteriaceae</taxon>
    </lineage>
</organism>
<dbReference type="Proteomes" id="UP000825886">
    <property type="component" value="Chromosome"/>
</dbReference>
<sequence length="215" mass="24225">MNSTICIEQKFSLNELTGNTISECRFINCDFSHADLTDTVFKNCHFYDDESQTGCDFTHSVLKEARFIGCDLSLCNFRYADAFGIEIRECRAQGADFRSASFMNKITERVWFCSAFIIKSNLSYTNFSKAVLEKCELWENRWTAENVLGASFIGSDLSGGEFNEFDWRSANFTFCDLTGAALGNLTIRDTELDGVKLDMNQAGQLLMDLGIILQG</sequence>
<dbReference type="InterPro" id="IPR051082">
    <property type="entry name" value="Pentapeptide-BTB/POZ_domain"/>
</dbReference>
<dbReference type="Gene3D" id="2.160.20.80">
    <property type="entry name" value="E3 ubiquitin-protein ligase SopA"/>
    <property type="match status" value="1"/>
</dbReference>
<reference evidence="1 2" key="1">
    <citation type="submission" date="2021-08" db="EMBL/GenBank/DDBJ databases">
        <title>Culture and genomic analysis of Symbiopectobacterium purcellii sp. nov. gen. nov., isolated from the leafhopper Empoasca decipiens.</title>
        <authorList>
            <person name="Nadal-Jimenez P."/>
            <person name="Siozios S."/>
            <person name="Halliday N."/>
            <person name="Camara M."/>
            <person name="Hurst G.D.D."/>
        </authorList>
    </citation>
    <scope>NUCLEOTIDE SEQUENCE [LARGE SCALE GENOMIC DNA]</scope>
    <source>
        <strain evidence="1 2">SyEd1</strain>
    </source>
</reference>
<dbReference type="Pfam" id="PF00805">
    <property type="entry name" value="Pentapeptide"/>
    <property type="match status" value="3"/>
</dbReference>
<dbReference type="PANTHER" id="PTHR14136:SF17">
    <property type="entry name" value="BTB_POZ DOMAIN-CONTAINING PROTEIN KCTD9"/>
    <property type="match status" value="1"/>
</dbReference>